<sequence length="574" mass="65490">MKSRIILAATAIICSALGREVVLADETIPEKEGYVLDFHDEFNGDSLDTSKWTDYYLPHWTANPENAKANYRFEDGKLVQFIAKDQKPWSPELDGTVKSSAIMSFNKNWIHNFSNSQQILSDQKEWVGYATTYGYFELRAKFSNVGGGGHQAWWMVGLQDDTNDWFQSKRTGEIDVIETFFSRSDTWRIASFGWNDPFFSPQWYLAEDPIPHGDQTAEYHTYGLDWSPDSLKFYYDGTLYKEIKQAPDYPMGTILNIYTDAGSGKGNDVYPKEWAIDYFRVYKKKEGYELPKKAIINRDSQAYFAIDSKDDKVYVTTDSSQQTAWKLIPKGPYYLIQNTKTGEYLNIESEKPYVEHSILPETAYSAQWSLEEIDGHIRFVNRWKPTVVIHTENQLGYLEASEMQPNAWRSQWKMEDEVADAPLPTPVITTNEEVTTSPIPFKVVRTANPHLPEGEEKVLRPGKEGLRTLVELVTLTDGVETKREIMSDTVTAEPIDQLVEYGPKAATISTDKNKQETPVNPLASSEDPTPPAQPSTQSQKRILPRTGDTHHWFLPVSSAIFLLGLILANYKQQK</sequence>
<dbReference type="CDD" id="cd23432">
    <property type="entry name" value="beta-trefoil_Ricin_EndoBetaGal-like"/>
    <property type="match status" value="1"/>
</dbReference>
<keyword evidence="4" id="KW-1133">Transmembrane helix</keyword>
<keyword evidence="4" id="KW-0812">Transmembrane</keyword>
<evidence type="ECO:0000259" key="5">
    <source>
        <dbReference type="PROSITE" id="PS51109"/>
    </source>
</evidence>
<dbReference type="SUPFAM" id="SSF49899">
    <property type="entry name" value="Concanavalin A-like lectins/glucanases"/>
    <property type="match status" value="1"/>
</dbReference>
<dbReference type="InterPro" id="IPR011098">
    <property type="entry name" value="G5_dom"/>
</dbReference>
<comment type="caution">
    <text evidence="7">The sequence shown here is derived from an EMBL/GenBank/DDBJ whole genome shotgun (WGS) entry which is preliminary data.</text>
</comment>
<feature type="domain" description="G5" evidence="5">
    <location>
        <begin position="425"/>
        <end position="505"/>
    </location>
</feature>
<evidence type="ECO:0000259" key="6">
    <source>
        <dbReference type="PROSITE" id="PS51762"/>
    </source>
</evidence>
<comment type="similarity">
    <text evidence="1">Belongs to the glycosyl hydrolase 16 family.</text>
</comment>
<evidence type="ECO:0000256" key="2">
    <source>
        <dbReference type="ARBA" id="ARBA00022729"/>
    </source>
</evidence>
<feature type="compositionally biased region" description="Polar residues" evidence="3">
    <location>
        <begin position="516"/>
        <end position="527"/>
    </location>
</feature>
<dbReference type="Gene3D" id="2.20.230.10">
    <property type="entry name" value="Resuscitation-promoting factor rpfb"/>
    <property type="match status" value="1"/>
</dbReference>
<dbReference type="Pfam" id="PF00722">
    <property type="entry name" value="Glyco_hydro_16"/>
    <property type="match status" value="1"/>
</dbReference>
<evidence type="ECO:0000313" key="8">
    <source>
        <dbReference type="Proteomes" id="UP000186890"/>
    </source>
</evidence>
<dbReference type="GO" id="GO:0004553">
    <property type="term" value="F:hydrolase activity, hydrolyzing O-glycosyl compounds"/>
    <property type="evidence" value="ECO:0007669"/>
    <property type="project" value="InterPro"/>
</dbReference>
<dbReference type="InterPro" id="IPR035992">
    <property type="entry name" value="Ricin_B-like_lectins"/>
</dbReference>
<dbReference type="SMART" id="SM01208">
    <property type="entry name" value="G5"/>
    <property type="match status" value="1"/>
</dbReference>
<reference evidence="8" key="1">
    <citation type="submission" date="2016-12" db="EMBL/GenBank/DDBJ databases">
        <authorList>
            <person name="Gulvik C.A."/>
        </authorList>
    </citation>
    <scope>NUCLEOTIDE SEQUENCE [LARGE SCALE GENOMIC DNA]</scope>
    <source>
        <strain evidence="8">NED12-00049-6B</strain>
    </source>
</reference>
<evidence type="ECO:0000313" key="7">
    <source>
        <dbReference type="EMBL" id="OLF47526.1"/>
    </source>
</evidence>
<dbReference type="SUPFAM" id="SSF50370">
    <property type="entry name" value="Ricin B-like lectins"/>
    <property type="match status" value="1"/>
</dbReference>
<feature type="domain" description="GH16" evidence="6">
    <location>
        <begin position="50"/>
        <end position="287"/>
    </location>
</feature>
<proteinExistence type="inferred from homology"/>
<feature type="region of interest" description="Disordered" evidence="3">
    <location>
        <begin position="506"/>
        <end position="541"/>
    </location>
</feature>
<evidence type="ECO:0000256" key="1">
    <source>
        <dbReference type="ARBA" id="ARBA00006865"/>
    </source>
</evidence>
<evidence type="ECO:0000256" key="3">
    <source>
        <dbReference type="SAM" id="MobiDB-lite"/>
    </source>
</evidence>
<dbReference type="GO" id="GO:0005975">
    <property type="term" value="P:carbohydrate metabolic process"/>
    <property type="evidence" value="ECO:0007669"/>
    <property type="project" value="InterPro"/>
</dbReference>
<dbReference type="PANTHER" id="PTHR10963:SF55">
    <property type="entry name" value="GLYCOSIDE HYDROLASE FAMILY 16 PROTEIN"/>
    <property type="match status" value="1"/>
</dbReference>
<dbReference type="EMBL" id="MSJM01000006">
    <property type="protein sequence ID" value="OLF47526.1"/>
    <property type="molecule type" value="Genomic_DNA"/>
</dbReference>
<gene>
    <name evidence="7" type="ORF">BU202_07665</name>
</gene>
<feature type="transmembrane region" description="Helical" evidence="4">
    <location>
        <begin position="552"/>
        <end position="570"/>
    </location>
</feature>
<accession>A0A1Q8E6X0</accession>
<dbReference type="CDD" id="cd00413">
    <property type="entry name" value="Glyco_hydrolase_16"/>
    <property type="match status" value="1"/>
</dbReference>
<name>A0A1Q8E6X0_9STRE</name>
<protein>
    <recommendedName>
        <fullName evidence="9">Glycosyl hydrolase family protein</fullName>
    </recommendedName>
</protein>
<dbReference type="Pfam" id="PF07501">
    <property type="entry name" value="G5"/>
    <property type="match status" value="1"/>
</dbReference>
<dbReference type="Gene3D" id="2.60.120.200">
    <property type="match status" value="1"/>
</dbReference>
<dbReference type="InterPro" id="IPR000757">
    <property type="entry name" value="Beta-glucanase-like"/>
</dbReference>
<dbReference type="OrthoDB" id="9809583at2"/>
<dbReference type="Proteomes" id="UP000186890">
    <property type="component" value="Unassembled WGS sequence"/>
</dbReference>
<organism evidence="7 8">
    <name type="scientific">Streptococcus cuniculi</name>
    <dbReference type="NCBI Taxonomy" id="1432788"/>
    <lineage>
        <taxon>Bacteria</taxon>
        <taxon>Bacillati</taxon>
        <taxon>Bacillota</taxon>
        <taxon>Bacilli</taxon>
        <taxon>Lactobacillales</taxon>
        <taxon>Streptococcaceae</taxon>
        <taxon>Streptococcus</taxon>
    </lineage>
</organism>
<keyword evidence="4" id="KW-0472">Membrane</keyword>
<dbReference type="PROSITE" id="PS51762">
    <property type="entry name" value="GH16_2"/>
    <property type="match status" value="1"/>
</dbReference>
<evidence type="ECO:0000256" key="4">
    <source>
        <dbReference type="SAM" id="Phobius"/>
    </source>
</evidence>
<evidence type="ECO:0008006" key="9">
    <source>
        <dbReference type="Google" id="ProtNLM"/>
    </source>
</evidence>
<dbReference type="AlphaFoldDB" id="A0A1Q8E6X0"/>
<dbReference type="RefSeq" id="WP_075105202.1">
    <property type="nucleotide sequence ID" value="NZ_MSJM01000006.1"/>
</dbReference>
<dbReference type="Gene3D" id="2.80.10.50">
    <property type="match status" value="1"/>
</dbReference>
<dbReference type="PROSITE" id="PS51109">
    <property type="entry name" value="G5"/>
    <property type="match status" value="1"/>
</dbReference>
<keyword evidence="2" id="KW-0732">Signal</keyword>
<dbReference type="InterPro" id="IPR050546">
    <property type="entry name" value="Glycosyl_Hydrlase_16"/>
</dbReference>
<dbReference type="PANTHER" id="PTHR10963">
    <property type="entry name" value="GLYCOSYL HYDROLASE-RELATED"/>
    <property type="match status" value="1"/>
</dbReference>
<dbReference type="InterPro" id="IPR013320">
    <property type="entry name" value="ConA-like_dom_sf"/>
</dbReference>
<keyword evidence="8" id="KW-1185">Reference proteome</keyword>